<evidence type="ECO:0000259" key="9">
    <source>
        <dbReference type="PROSITE" id="PS50045"/>
    </source>
</evidence>
<dbReference type="Pfam" id="PF25601">
    <property type="entry name" value="AAA_lid_14"/>
    <property type="match status" value="1"/>
</dbReference>
<reference evidence="11 12" key="1">
    <citation type="submission" date="2017-08" db="EMBL/GenBank/DDBJ databases">
        <title>Acidophilic green algal genome provides insights into adaptation to an acidic environment.</title>
        <authorList>
            <person name="Hirooka S."/>
            <person name="Hirose Y."/>
            <person name="Kanesaki Y."/>
            <person name="Higuchi S."/>
            <person name="Fujiwara T."/>
            <person name="Onuma R."/>
            <person name="Era A."/>
            <person name="Ohbayashi R."/>
            <person name="Uzuka A."/>
            <person name="Nozaki H."/>
            <person name="Yoshikawa H."/>
            <person name="Miyagishima S.Y."/>
        </authorList>
    </citation>
    <scope>NUCLEOTIDE SEQUENCE [LARGE SCALE GENOMIC DNA]</scope>
    <source>
        <strain evidence="11 12">NIES-2499</strain>
    </source>
</reference>
<feature type="region of interest" description="Disordered" evidence="6">
    <location>
        <begin position="352"/>
        <end position="381"/>
    </location>
</feature>
<comment type="caution">
    <text evidence="11">The sequence shown here is derived from an EMBL/GenBank/DDBJ whole genome shotgun (WGS) entry which is preliminary data.</text>
</comment>
<dbReference type="Pfam" id="PF00158">
    <property type="entry name" value="Sigma54_activat"/>
    <property type="match status" value="1"/>
</dbReference>
<evidence type="ECO:0000256" key="1">
    <source>
        <dbReference type="ARBA" id="ARBA00004236"/>
    </source>
</evidence>
<evidence type="ECO:0000259" key="10">
    <source>
        <dbReference type="PROSITE" id="PS51379"/>
    </source>
</evidence>
<gene>
    <name evidence="11" type="ORF">CEUSTIGMA_g7875.t1</name>
</gene>
<dbReference type="InterPro" id="IPR014710">
    <property type="entry name" value="RmlC-like_jellyroll"/>
</dbReference>
<protein>
    <recommendedName>
        <fullName evidence="13">Cyclic nucleotide-binding domain-containing protein</fullName>
    </recommendedName>
</protein>
<dbReference type="InterPro" id="IPR000595">
    <property type="entry name" value="cNMP-bd_dom"/>
</dbReference>
<keyword evidence="2" id="KW-1003">Cell membrane</keyword>
<keyword evidence="7" id="KW-0812">Transmembrane</keyword>
<evidence type="ECO:0000256" key="6">
    <source>
        <dbReference type="SAM" id="MobiDB-lite"/>
    </source>
</evidence>
<dbReference type="PANTHER" id="PTHR30224">
    <property type="entry name" value="ELECTRON TRANSPORT PROTEIN"/>
    <property type="match status" value="1"/>
</dbReference>
<dbReference type="PROSITE" id="PS51379">
    <property type="entry name" value="4FE4S_FER_2"/>
    <property type="match status" value="1"/>
</dbReference>
<feature type="non-terminal residue" evidence="11">
    <location>
        <position position="811"/>
    </location>
</feature>
<keyword evidence="4" id="KW-0067">ATP-binding</keyword>
<name>A0A250XBK1_9CHLO</name>
<dbReference type="InterPro" id="IPR027417">
    <property type="entry name" value="P-loop_NTPase"/>
</dbReference>
<dbReference type="InterPro" id="IPR017896">
    <property type="entry name" value="4Fe4S_Fe-S-bd"/>
</dbReference>
<evidence type="ECO:0000313" key="12">
    <source>
        <dbReference type="Proteomes" id="UP000232323"/>
    </source>
</evidence>
<feature type="transmembrane region" description="Helical" evidence="7">
    <location>
        <begin position="630"/>
        <end position="655"/>
    </location>
</feature>
<dbReference type="AlphaFoldDB" id="A0A250XBK1"/>
<feature type="transmembrane region" description="Helical" evidence="7">
    <location>
        <begin position="676"/>
        <end position="692"/>
    </location>
</feature>
<dbReference type="SMART" id="SM00100">
    <property type="entry name" value="cNMP"/>
    <property type="match status" value="1"/>
</dbReference>
<feature type="compositionally biased region" description="Low complexity" evidence="6">
    <location>
        <begin position="467"/>
        <end position="498"/>
    </location>
</feature>
<dbReference type="GO" id="GO:0005886">
    <property type="term" value="C:plasma membrane"/>
    <property type="evidence" value="ECO:0007669"/>
    <property type="project" value="UniProtKB-SubCell"/>
</dbReference>
<feature type="compositionally biased region" description="Low complexity" evidence="6">
    <location>
        <begin position="358"/>
        <end position="381"/>
    </location>
</feature>
<evidence type="ECO:0000256" key="2">
    <source>
        <dbReference type="ARBA" id="ARBA00022475"/>
    </source>
</evidence>
<evidence type="ECO:0000313" key="11">
    <source>
        <dbReference type="EMBL" id="GAX80436.1"/>
    </source>
</evidence>
<dbReference type="PANTHER" id="PTHR30224:SF4">
    <property type="entry name" value="ELECTRON TRANSPORT PROTEIN YCCM-RELATED"/>
    <property type="match status" value="1"/>
</dbReference>
<dbReference type="SUPFAM" id="SSF52540">
    <property type="entry name" value="P-loop containing nucleoside triphosphate hydrolases"/>
    <property type="match status" value="1"/>
</dbReference>
<evidence type="ECO:0000256" key="3">
    <source>
        <dbReference type="ARBA" id="ARBA00022741"/>
    </source>
</evidence>
<evidence type="ECO:0000256" key="5">
    <source>
        <dbReference type="ARBA" id="ARBA00023136"/>
    </source>
</evidence>
<dbReference type="PROSITE" id="PS50045">
    <property type="entry name" value="SIGMA54_INTERACT_4"/>
    <property type="match status" value="1"/>
</dbReference>
<proteinExistence type="predicted"/>
<dbReference type="Proteomes" id="UP000232323">
    <property type="component" value="Unassembled WGS sequence"/>
</dbReference>
<keyword evidence="7" id="KW-1133">Transmembrane helix</keyword>
<organism evidence="11 12">
    <name type="scientific">Chlamydomonas eustigma</name>
    <dbReference type="NCBI Taxonomy" id="1157962"/>
    <lineage>
        <taxon>Eukaryota</taxon>
        <taxon>Viridiplantae</taxon>
        <taxon>Chlorophyta</taxon>
        <taxon>core chlorophytes</taxon>
        <taxon>Chlorophyceae</taxon>
        <taxon>CS clade</taxon>
        <taxon>Chlamydomonadales</taxon>
        <taxon>Chlamydomonadaceae</taxon>
        <taxon>Chlamydomonas</taxon>
    </lineage>
</organism>
<dbReference type="SUPFAM" id="SSF51206">
    <property type="entry name" value="cAMP-binding domain-like"/>
    <property type="match status" value="1"/>
</dbReference>
<dbReference type="OrthoDB" id="531141at2759"/>
<sequence length="811" mass="88831">MDADMAKPLATVHDETYNWLKKFPPFDALGYDATHELLSASTQVSVEAGETIAKEGEAVQSVYIIRSGFATVTSSGGASRSLKPGDVCGWMETFLGQVYQCHVVASSRMELLKVTSDVLQFNSCKSSYQRQYNLGLARYMAKQLEELEEESKDSSRRLQAMTPYLVSAPKCGIVGNSSYADRLRKQVVAASRDVQKRPVLIFGERGLEKANTAALIHFGSFYRKKPMVAVNADRLDARGVELFGRGDKPGLLDLLQEQGGGTLLINNVNELPSTLIPRVKQLFEEKTYQHQLLGMAMSDNRKASDVRVVMTAEKPCPQFDPFITVIKVPPLRVRPSDVKDLVRYTLSVMNKLPVNNSGGNNKPSKAAAAPSSSPPDGTTTTNTAAALKVVVEEAGNGGVAKMTIDTGRGDPATLASSSDPTRTIAATTTAIFVSQLSSAKAPDDESKAMAEVVVAGRTTSPFAEAFSPGSTVGTSTSSGSATMTSLDNCSSSSSSSSSRGAAVQRQKTLLSDAALKRLLSYTWPGNIKELRSAVERATVIVDQTEGGGASQLPEEVFWSAMQGKDRFRWNLLSSYPLLKDILRSEFWPDGLNFKFTAYVYPVLVALLLWGPQDRDHNFVLNFFWAWWWPLSFVAFLFLGRVWCAVCPFMIYGELVQKWRIASGASLMKWPREMGEEYGPWFLLSLFAGILIWEEVWDLPNTASLSGWLLILITVGAMVCSAIFERRYWCRYLCPIGGMNGMFAKLSMTELRARQGVCSGECSTYHCYKGGCAVPPEGLESVGCPLYSHPAQLTDNRHCVNCMECLKACPHS</sequence>
<dbReference type="EMBL" id="BEGY01000052">
    <property type="protein sequence ID" value="GAX80436.1"/>
    <property type="molecule type" value="Genomic_DNA"/>
</dbReference>
<accession>A0A250XBK1</accession>
<dbReference type="STRING" id="1157962.A0A250XBK1"/>
<feature type="domain" description="Cyclic nucleotide-binding" evidence="8">
    <location>
        <begin position="25"/>
        <end position="120"/>
    </location>
</feature>
<dbReference type="GO" id="GO:0006355">
    <property type="term" value="P:regulation of DNA-templated transcription"/>
    <property type="evidence" value="ECO:0007669"/>
    <property type="project" value="InterPro"/>
</dbReference>
<dbReference type="InterPro" id="IPR017900">
    <property type="entry name" value="4Fe4S_Fe_S_CS"/>
</dbReference>
<dbReference type="Gene3D" id="1.10.8.60">
    <property type="match status" value="1"/>
</dbReference>
<feature type="transmembrane region" description="Helical" evidence="7">
    <location>
        <begin position="704"/>
        <end position="723"/>
    </location>
</feature>
<dbReference type="PROSITE" id="PS00198">
    <property type="entry name" value="4FE4S_FER_1"/>
    <property type="match status" value="1"/>
</dbReference>
<evidence type="ECO:0000256" key="4">
    <source>
        <dbReference type="ARBA" id="ARBA00022840"/>
    </source>
</evidence>
<evidence type="ECO:0000256" key="7">
    <source>
        <dbReference type="SAM" id="Phobius"/>
    </source>
</evidence>
<feature type="region of interest" description="Disordered" evidence="6">
    <location>
        <begin position="466"/>
        <end position="500"/>
    </location>
</feature>
<feature type="domain" description="4Fe-4S ferredoxin-type" evidence="10">
    <location>
        <begin position="789"/>
        <end position="811"/>
    </location>
</feature>
<keyword evidence="3" id="KW-0547">Nucleotide-binding</keyword>
<keyword evidence="12" id="KW-1185">Reference proteome</keyword>
<dbReference type="InterPro" id="IPR058031">
    <property type="entry name" value="AAA_lid_NorR"/>
</dbReference>
<dbReference type="CDD" id="cd00038">
    <property type="entry name" value="CAP_ED"/>
    <property type="match status" value="1"/>
</dbReference>
<feature type="domain" description="Sigma-54 factor interaction" evidence="9">
    <location>
        <begin position="173"/>
        <end position="539"/>
    </location>
</feature>
<dbReference type="Pfam" id="PF00027">
    <property type="entry name" value="cNMP_binding"/>
    <property type="match status" value="1"/>
</dbReference>
<comment type="subcellular location">
    <subcellularLocation>
        <location evidence="1">Cell membrane</location>
    </subcellularLocation>
</comment>
<evidence type="ECO:0000259" key="8">
    <source>
        <dbReference type="PROSITE" id="PS50042"/>
    </source>
</evidence>
<evidence type="ECO:0008006" key="13">
    <source>
        <dbReference type="Google" id="ProtNLM"/>
    </source>
</evidence>
<dbReference type="Gene3D" id="3.40.50.300">
    <property type="entry name" value="P-loop containing nucleotide triphosphate hydrolases"/>
    <property type="match status" value="1"/>
</dbReference>
<dbReference type="InterPro" id="IPR018490">
    <property type="entry name" value="cNMP-bd_dom_sf"/>
</dbReference>
<dbReference type="InterPro" id="IPR002078">
    <property type="entry name" value="Sigma_54_int"/>
</dbReference>
<dbReference type="InterPro" id="IPR052378">
    <property type="entry name" value="NosR_regulator"/>
</dbReference>
<dbReference type="GO" id="GO:0005524">
    <property type="term" value="F:ATP binding"/>
    <property type="evidence" value="ECO:0007669"/>
    <property type="project" value="InterPro"/>
</dbReference>
<dbReference type="Gene3D" id="2.60.120.10">
    <property type="entry name" value="Jelly Rolls"/>
    <property type="match status" value="1"/>
</dbReference>
<dbReference type="PROSITE" id="PS50042">
    <property type="entry name" value="CNMP_BINDING_3"/>
    <property type="match status" value="1"/>
</dbReference>
<dbReference type="Pfam" id="PF12801">
    <property type="entry name" value="Fer4_5"/>
    <property type="match status" value="2"/>
</dbReference>
<keyword evidence="5 7" id="KW-0472">Membrane</keyword>